<comment type="caution">
    <text evidence="8">The sequence shown here is derived from an EMBL/GenBank/DDBJ whole genome shotgun (WGS) entry which is preliminary data.</text>
</comment>
<keyword evidence="2 6" id="KW-0378">Hydrolase</keyword>
<evidence type="ECO:0000259" key="7">
    <source>
        <dbReference type="Pfam" id="PF00069"/>
    </source>
</evidence>
<reference evidence="9 10" key="2">
    <citation type="submission" date="2024-05" db="EMBL/GenBank/DDBJ databases">
        <authorList>
            <person name="Chen Y."/>
            <person name="Shah S."/>
            <person name="Dougan E. K."/>
            <person name="Thang M."/>
            <person name="Chan C."/>
        </authorList>
    </citation>
    <scope>NUCLEOTIDE SEQUENCE [LARGE SCALE GENOMIC DNA]</scope>
</reference>
<dbReference type="GO" id="GO:0005524">
    <property type="term" value="F:ATP binding"/>
    <property type="evidence" value="ECO:0007669"/>
    <property type="project" value="InterPro"/>
</dbReference>
<feature type="domain" description="Protein kinase" evidence="7">
    <location>
        <begin position="502"/>
        <end position="555"/>
    </location>
</feature>
<reference evidence="8" key="1">
    <citation type="submission" date="2022-10" db="EMBL/GenBank/DDBJ databases">
        <authorList>
            <person name="Chen Y."/>
            <person name="Dougan E. K."/>
            <person name="Chan C."/>
            <person name="Rhodes N."/>
            <person name="Thang M."/>
        </authorList>
    </citation>
    <scope>NUCLEOTIDE SEQUENCE</scope>
</reference>
<dbReference type="PANTHER" id="PTHR31736:SF19">
    <property type="entry name" value="PECTIN LYASE SUPERFAMILY PROTEIN-RELATED"/>
    <property type="match status" value="1"/>
</dbReference>
<evidence type="ECO:0000256" key="4">
    <source>
        <dbReference type="ARBA" id="ARBA00023180"/>
    </source>
</evidence>
<dbReference type="GO" id="GO:0005975">
    <property type="term" value="P:carbohydrate metabolic process"/>
    <property type="evidence" value="ECO:0007669"/>
    <property type="project" value="InterPro"/>
</dbReference>
<dbReference type="InterPro" id="IPR043502">
    <property type="entry name" value="DNA/RNA_pol_sf"/>
</dbReference>
<dbReference type="Pfam" id="PF00069">
    <property type="entry name" value="Pkinase"/>
    <property type="match status" value="1"/>
</dbReference>
<protein>
    <submittedName>
        <fullName evidence="9">Dynamin-1-like protein</fullName>
    </submittedName>
</protein>
<keyword evidence="10" id="KW-1185">Reference proteome</keyword>
<evidence type="ECO:0000313" key="8">
    <source>
        <dbReference type="EMBL" id="CAI3988452.1"/>
    </source>
</evidence>
<dbReference type="Gene3D" id="1.10.510.10">
    <property type="entry name" value="Transferase(Phosphotransferase) domain 1"/>
    <property type="match status" value="1"/>
</dbReference>
<dbReference type="InterPro" id="IPR012334">
    <property type="entry name" value="Pectin_lyas_fold"/>
</dbReference>
<dbReference type="GO" id="GO:0004650">
    <property type="term" value="F:polygalacturonase activity"/>
    <property type="evidence" value="ECO:0007669"/>
    <property type="project" value="InterPro"/>
</dbReference>
<dbReference type="OrthoDB" id="187139at2759"/>
<comment type="similarity">
    <text evidence="1 6">Belongs to the glycosyl hydrolase 28 family.</text>
</comment>
<organism evidence="8">
    <name type="scientific">Cladocopium goreaui</name>
    <dbReference type="NCBI Taxonomy" id="2562237"/>
    <lineage>
        <taxon>Eukaryota</taxon>
        <taxon>Sar</taxon>
        <taxon>Alveolata</taxon>
        <taxon>Dinophyceae</taxon>
        <taxon>Suessiales</taxon>
        <taxon>Symbiodiniaceae</taxon>
        <taxon>Cladocopium</taxon>
    </lineage>
</organism>
<dbReference type="SUPFAM" id="SSF51126">
    <property type="entry name" value="Pectin lyase-like"/>
    <property type="match status" value="1"/>
</dbReference>
<evidence type="ECO:0000256" key="5">
    <source>
        <dbReference type="ARBA" id="ARBA00023295"/>
    </source>
</evidence>
<sequence>MDERFGVGQWRPLQRFLIVQPDGKERVIDNARKTLHNSSTAMMETIYTVHLDFIPAVIKQLAHRLQVTSPGDWSVFHPWAHFRLGTDDLPDAYRGLPVCPEHLPYSAVAVWVPQQGWRYTILWGLAFGLESAVVSFNRLPQLGIAATRRCLYGLAAAYFDDELAVEVVAAADISQQALRLLFTSIGAPPQKAKGFAPSPDRHYLGAAIHLGSVMTTGCVRIQPKFATVAKVAGRLRVAIANRCLTKEEAGKLRGDITWMFSLAAGHMGRIAQPVLAKCSSDGPTPMDDEDVVTLQVLLRIVLDCQPRDVQVCGVDKVPLVIYSDASFEQGVLRLGWVVMCPGTSYQPQGGTCEVPPEVIDSWVPRRQQIYPGEAIVALVIPALLPDLLRGQDLLWFVDNESATSTLIRCVSSQCDVHEIAEFSHYLLNSLDARAWFEWIDSESNPSDGLSRLGLADEWTQAQGWSLTSYTFPPGLSRGEFLQCESVDTFWALMPILAQGQGGELYALLVKKIKEDDGLEESVSQIFFRQMLQAVGYLHGRRIVHRDVKPENFLVSGSSDRLEGVAIREKQRMEEVGKLDGHGVEVENEIEEVDRLERLDFEAAGGAANQPEKAASNTALLNRLLDSLKPKDTLYISAKTFWLAGGVRLLNAHDVTLQLDGTLEFREGRSGWPEQQGNVCNLNPLQPKRSLNCVQEAFFIANVSRLTLTSGNQHGGTLNGNGKSWWGYIEYALHGEDRPRLLSIYNATDILVEKWHFVNSAYWTFTALDVARLEVRFCSVSARVDKAPEHNLGNLDAFNTDGFDVSGRDIYIHHSEVWNQDDCFTIQPRDRRGINSQCTENVLIENVNASGLGLTIGAVLPTLFHNCIRNVTFRKAYMFHTFKGIYMKSQNSPEPQASGEISNILYEDIYMERPTQVAIWIGPAQEADSYKACSLLWPVVPFVSCSPPSVAVLWENITLRRVQVHNPIQSPGVIYGNPKRPMKNITFENVVVVNPGHEPWGGSFYYCEGVNGLALNGTTPLPPCFQTSASTLLTT</sequence>
<dbReference type="EMBL" id="CAMXCT010001268">
    <property type="protein sequence ID" value="CAI3988452.1"/>
    <property type="molecule type" value="Genomic_DNA"/>
</dbReference>
<dbReference type="Gene3D" id="2.160.20.10">
    <property type="entry name" value="Single-stranded right-handed beta-helix, Pectin lyase-like"/>
    <property type="match status" value="1"/>
</dbReference>
<keyword evidence="4" id="KW-0325">Glycoprotein</keyword>
<dbReference type="GO" id="GO:0046576">
    <property type="term" value="F:rhamnogalacturonan alpha-L-rhamnopyranosyl-(1-&gt;4)-alpha-D-galactopyranosyluronide lyase activity"/>
    <property type="evidence" value="ECO:0007669"/>
    <property type="project" value="UniProtKB-ARBA"/>
</dbReference>
<dbReference type="PROSITE" id="PS00108">
    <property type="entry name" value="PROTEIN_KINASE_ST"/>
    <property type="match status" value="1"/>
</dbReference>
<dbReference type="GO" id="GO:0004672">
    <property type="term" value="F:protein kinase activity"/>
    <property type="evidence" value="ECO:0007669"/>
    <property type="project" value="InterPro"/>
</dbReference>
<dbReference type="Proteomes" id="UP001152797">
    <property type="component" value="Unassembled WGS sequence"/>
</dbReference>
<dbReference type="SUPFAM" id="SSF56672">
    <property type="entry name" value="DNA/RNA polymerases"/>
    <property type="match status" value="1"/>
</dbReference>
<evidence type="ECO:0000256" key="1">
    <source>
        <dbReference type="ARBA" id="ARBA00008834"/>
    </source>
</evidence>
<name>A0A9P1CC48_9DINO</name>
<evidence type="ECO:0000313" key="10">
    <source>
        <dbReference type="Proteomes" id="UP001152797"/>
    </source>
</evidence>
<dbReference type="InterPro" id="IPR008271">
    <property type="entry name" value="Ser/Thr_kinase_AS"/>
</dbReference>
<dbReference type="Pfam" id="PF00295">
    <property type="entry name" value="Glyco_hydro_28"/>
    <property type="match status" value="1"/>
</dbReference>
<dbReference type="SUPFAM" id="SSF56112">
    <property type="entry name" value="Protein kinase-like (PK-like)"/>
    <property type="match status" value="1"/>
</dbReference>
<dbReference type="PANTHER" id="PTHR31736">
    <property type="match status" value="1"/>
</dbReference>
<proteinExistence type="inferred from homology"/>
<keyword evidence="5 6" id="KW-0326">Glycosidase</keyword>
<dbReference type="EMBL" id="CAMXCT030001268">
    <property type="protein sequence ID" value="CAL4775764.1"/>
    <property type="molecule type" value="Genomic_DNA"/>
</dbReference>
<dbReference type="AlphaFoldDB" id="A0A9P1CC48"/>
<evidence type="ECO:0000256" key="3">
    <source>
        <dbReference type="ARBA" id="ARBA00023157"/>
    </source>
</evidence>
<evidence type="ECO:0000313" key="9">
    <source>
        <dbReference type="EMBL" id="CAL4775764.1"/>
    </source>
</evidence>
<dbReference type="InterPro" id="IPR011009">
    <property type="entry name" value="Kinase-like_dom_sf"/>
</dbReference>
<accession>A0A9P1CC48</accession>
<dbReference type="EMBL" id="CAMXCT020001268">
    <property type="protein sequence ID" value="CAL1141827.1"/>
    <property type="molecule type" value="Genomic_DNA"/>
</dbReference>
<evidence type="ECO:0000256" key="2">
    <source>
        <dbReference type="ARBA" id="ARBA00022801"/>
    </source>
</evidence>
<gene>
    <name evidence="8" type="ORF">C1SCF055_LOCUS15623</name>
</gene>
<dbReference type="InterPro" id="IPR000719">
    <property type="entry name" value="Prot_kinase_dom"/>
</dbReference>
<dbReference type="InterPro" id="IPR000743">
    <property type="entry name" value="Glyco_hydro_28"/>
</dbReference>
<keyword evidence="3" id="KW-1015">Disulfide bond</keyword>
<evidence type="ECO:0000256" key="6">
    <source>
        <dbReference type="RuleBase" id="RU361169"/>
    </source>
</evidence>
<dbReference type="InterPro" id="IPR011050">
    <property type="entry name" value="Pectin_lyase_fold/virulence"/>
</dbReference>